<reference evidence="5" key="1">
    <citation type="submission" date="2019-11" db="EMBL/GenBank/DDBJ databases">
        <title>Comparative genomics of photobacteria reveal adaptation to distinct habitats.</title>
        <authorList>
            <person name="Fuertes-Perez S."/>
            <person name="Hilgarth M."/>
            <person name="Vogel R.F."/>
        </authorList>
    </citation>
    <scope>NUCLEOTIDE SEQUENCE</scope>
    <source>
        <strain evidence="5">TMW2.2145</strain>
    </source>
</reference>
<keyword evidence="3" id="KW-0949">S-adenosyl-L-methionine</keyword>
<dbReference type="Pfam" id="PF00398">
    <property type="entry name" value="RrnaAD"/>
    <property type="match status" value="1"/>
</dbReference>
<dbReference type="CDD" id="cd02440">
    <property type="entry name" value="AdoMet_MTases"/>
    <property type="match status" value="1"/>
</dbReference>
<comment type="caution">
    <text evidence="5">The sequence shown here is derived from an EMBL/GenBank/DDBJ whole genome shotgun (WGS) entry which is preliminary data.</text>
</comment>
<dbReference type="EMBL" id="WMCP01000024">
    <property type="protein sequence ID" value="MCF2303318.1"/>
    <property type="molecule type" value="Genomic_DNA"/>
</dbReference>
<keyword evidence="2" id="KW-0808">Transferase</keyword>
<name>A0AAW5A132_PHOPO</name>
<protein>
    <submittedName>
        <fullName evidence="5">Methyltransferase</fullName>
    </submittedName>
</protein>
<dbReference type="InterPro" id="IPR029063">
    <property type="entry name" value="SAM-dependent_MTases_sf"/>
</dbReference>
<dbReference type="Gene3D" id="3.40.50.150">
    <property type="entry name" value="Vaccinia Virus protein VP39"/>
    <property type="match status" value="1"/>
</dbReference>
<dbReference type="GO" id="GO:0008168">
    <property type="term" value="F:methyltransferase activity"/>
    <property type="evidence" value="ECO:0007669"/>
    <property type="project" value="UniProtKB-KW"/>
</dbReference>
<evidence type="ECO:0000256" key="2">
    <source>
        <dbReference type="ARBA" id="ARBA00022679"/>
    </source>
</evidence>
<accession>A0AAW5A132</accession>
<gene>
    <name evidence="5" type="ORF">GLP33_16425</name>
</gene>
<dbReference type="GO" id="GO:0003723">
    <property type="term" value="F:RNA binding"/>
    <property type="evidence" value="ECO:0007669"/>
    <property type="project" value="UniProtKB-KW"/>
</dbReference>
<evidence type="ECO:0000256" key="1">
    <source>
        <dbReference type="ARBA" id="ARBA00022603"/>
    </source>
</evidence>
<keyword evidence="4" id="KW-0694">RNA-binding</keyword>
<evidence type="ECO:0000313" key="5">
    <source>
        <dbReference type="EMBL" id="MCF2303318.1"/>
    </source>
</evidence>
<keyword evidence="1 5" id="KW-0489">Methyltransferase</keyword>
<dbReference type="SUPFAM" id="SSF53335">
    <property type="entry name" value="S-adenosyl-L-methionine-dependent methyltransferases"/>
    <property type="match status" value="1"/>
</dbReference>
<dbReference type="AlphaFoldDB" id="A0AAW5A132"/>
<dbReference type="InterPro" id="IPR001737">
    <property type="entry name" value="KsgA/Erm"/>
</dbReference>
<dbReference type="GO" id="GO:0032259">
    <property type="term" value="P:methylation"/>
    <property type="evidence" value="ECO:0007669"/>
    <property type="project" value="UniProtKB-KW"/>
</dbReference>
<evidence type="ECO:0000313" key="6">
    <source>
        <dbReference type="Proteomes" id="UP000813876"/>
    </source>
</evidence>
<evidence type="ECO:0000256" key="3">
    <source>
        <dbReference type="ARBA" id="ARBA00022691"/>
    </source>
</evidence>
<proteinExistence type="predicted"/>
<dbReference type="Proteomes" id="UP000813876">
    <property type="component" value="Unassembled WGS sequence"/>
</dbReference>
<sequence length="178" mass="20045">MVIIEFLRNPKNTGSIISSSQFLVQEMISHISPEGTVIELGAGSGVITRKLATVQSVDTIYAYENNSIFYKSLTKINKTICVSDLFTMKERHQHQKVKTIISSIPFVNFSTDTRTKALHDISAVLDHGGKLIQYTYLNRCPFGAENLHNNKLILTKIKKVWLNIPPATVFVYEKDDSL</sequence>
<evidence type="ECO:0000256" key="4">
    <source>
        <dbReference type="ARBA" id="ARBA00022884"/>
    </source>
</evidence>
<organism evidence="5 6">
    <name type="scientific">Photobacterium phosphoreum</name>
    <dbReference type="NCBI Taxonomy" id="659"/>
    <lineage>
        <taxon>Bacteria</taxon>
        <taxon>Pseudomonadati</taxon>
        <taxon>Pseudomonadota</taxon>
        <taxon>Gammaproteobacteria</taxon>
        <taxon>Vibrionales</taxon>
        <taxon>Vibrionaceae</taxon>
        <taxon>Photobacterium</taxon>
    </lineage>
</organism>